<dbReference type="Pfam" id="PF00646">
    <property type="entry name" value="F-box"/>
    <property type="match status" value="1"/>
</dbReference>
<dbReference type="InterPro" id="IPR006527">
    <property type="entry name" value="F-box-assoc_dom_typ1"/>
</dbReference>
<dbReference type="SMART" id="SM00256">
    <property type="entry name" value="FBOX"/>
    <property type="match status" value="1"/>
</dbReference>
<keyword evidence="3" id="KW-1185">Reference proteome</keyword>
<dbReference type="EMBL" id="JAXUIC010000007">
    <property type="protein sequence ID" value="KAK4582516.1"/>
    <property type="molecule type" value="Genomic_DNA"/>
</dbReference>
<evidence type="ECO:0000259" key="1">
    <source>
        <dbReference type="PROSITE" id="PS50181"/>
    </source>
</evidence>
<dbReference type="AlphaFoldDB" id="A0AAN7EYC6"/>
<dbReference type="NCBIfam" id="TIGR01640">
    <property type="entry name" value="F_box_assoc_1"/>
    <property type="match status" value="1"/>
</dbReference>
<accession>A0AAN7EYC6</accession>
<dbReference type="PROSITE" id="PS50181">
    <property type="entry name" value="FBOX"/>
    <property type="match status" value="1"/>
</dbReference>
<dbReference type="InterPro" id="IPR050796">
    <property type="entry name" value="SCF_F-box_component"/>
</dbReference>
<dbReference type="Pfam" id="PF07734">
    <property type="entry name" value="FBA_1"/>
    <property type="match status" value="1"/>
</dbReference>
<dbReference type="InterPro" id="IPR036047">
    <property type="entry name" value="F-box-like_dom_sf"/>
</dbReference>
<proteinExistence type="predicted"/>
<feature type="domain" description="F-box" evidence="1">
    <location>
        <begin position="2"/>
        <end position="49"/>
    </location>
</feature>
<dbReference type="InterPro" id="IPR017451">
    <property type="entry name" value="F-box-assoc_interact_dom"/>
</dbReference>
<reference evidence="2 3" key="1">
    <citation type="journal article" date="2023" name="G3 (Bethesda)">
        <title>A haplotype-resolved chromosome-scale genome for Quercus rubra L. provides insights into the genetics of adaptive traits for red oak species.</title>
        <authorList>
            <person name="Kapoor B."/>
            <person name="Jenkins J."/>
            <person name="Schmutz J."/>
            <person name="Zhebentyayeva T."/>
            <person name="Kuelheim C."/>
            <person name="Coggeshall M."/>
            <person name="Heim C."/>
            <person name="Lasky J.R."/>
            <person name="Leites L."/>
            <person name="Islam-Faridi N."/>
            <person name="Romero-Severson J."/>
            <person name="DeLeo V.L."/>
            <person name="Lucas S.M."/>
            <person name="Lazic D."/>
            <person name="Gailing O."/>
            <person name="Carlson J."/>
            <person name="Staton M."/>
        </authorList>
    </citation>
    <scope>NUCLEOTIDE SEQUENCE [LARGE SCALE GENOMIC DNA]</scope>
    <source>
        <strain evidence="2">Pseudo-F2</strain>
    </source>
</reference>
<evidence type="ECO:0000313" key="3">
    <source>
        <dbReference type="Proteomes" id="UP001324115"/>
    </source>
</evidence>
<dbReference type="Proteomes" id="UP001324115">
    <property type="component" value="Unassembled WGS sequence"/>
</dbReference>
<comment type="caution">
    <text evidence="2">The sequence shown here is derived from an EMBL/GenBank/DDBJ whole genome shotgun (WGS) entry which is preliminary data.</text>
</comment>
<dbReference type="Gene3D" id="1.20.1280.50">
    <property type="match status" value="1"/>
</dbReference>
<dbReference type="PANTHER" id="PTHR31672">
    <property type="entry name" value="BNACNNG10540D PROTEIN"/>
    <property type="match status" value="1"/>
</dbReference>
<dbReference type="CDD" id="cd22157">
    <property type="entry name" value="F-box_AtFBW1-like"/>
    <property type="match status" value="1"/>
</dbReference>
<dbReference type="SUPFAM" id="SSF81383">
    <property type="entry name" value="F-box domain"/>
    <property type="match status" value="1"/>
</dbReference>
<sequence length="382" mass="43404">METRTEYLPEEILTDILLRLPVKSLIRFRLVCKSWFTLLKNPNFIATHLNHSSAYNCNHLLVHTQAENHAISLLSNKTLNVTLKIDSPRTPKEVEREVIVGSCNGLVCLSRDSEIVLWNPATKEHKVLPTPCIGPLFFNHALTWRSIGFGFHGKDYKVVRMVNSKNLVSGKITPKVEVYSTSSGSWRVIDAIIPCYVDQRKCSMVLKGVPYWLGFGPICPNTIFVPRREVLRDEFVLSFDMGNEVFLQVDVPGAKDYHCKYSKKLGVYNESVAIMYYPSYEKDVRFVELWVMKDHVVDECWVQVLRIGPFSTLWTPLGCWENGVVILQNHKDELLLYDPTIGKAEAVPTNGAPMFSTSIATYMESLVPVDGGNKDLKETKFV</sequence>
<dbReference type="InterPro" id="IPR001810">
    <property type="entry name" value="F-box_dom"/>
</dbReference>
<protein>
    <recommendedName>
        <fullName evidence="1">F-box domain-containing protein</fullName>
    </recommendedName>
</protein>
<name>A0AAN7EYC6_QUERU</name>
<dbReference type="PANTHER" id="PTHR31672:SF13">
    <property type="entry name" value="F-BOX PROTEIN CPR30-LIKE"/>
    <property type="match status" value="1"/>
</dbReference>
<organism evidence="2 3">
    <name type="scientific">Quercus rubra</name>
    <name type="common">Northern red oak</name>
    <name type="synonym">Quercus borealis</name>
    <dbReference type="NCBI Taxonomy" id="3512"/>
    <lineage>
        <taxon>Eukaryota</taxon>
        <taxon>Viridiplantae</taxon>
        <taxon>Streptophyta</taxon>
        <taxon>Embryophyta</taxon>
        <taxon>Tracheophyta</taxon>
        <taxon>Spermatophyta</taxon>
        <taxon>Magnoliopsida</taxon>
        <taxon>eudicotyledons</taxon>
        <taxon>Gunneridae</taxon>
        <taxon>Pentapetalae</taxon>
        <taxon>rosids</taxon>
        <taxon>fabids</taxon>
        <taxon>Fagales</taxon>
        <taxon>Fagaceae</taxon>
        <taxon>Quercus</taxon>
    </lineage>
</organism>
<gene>
    <name evidence="2" type="ORF">RGQ29_025632</name>
</gene>
<evidence type="ECO:0000313" key="2">
    <source>
        <dbReference type="EMBL" id="KAK4582516.1"/>
    </source>
</evidence>